<name>A0A6C0E685_9ZZZZ</name>
<feature type="transmembrane region" description="Helical" evidence="1">
    <location>
        <begin position="255"/>
        <end position="279"/>
    </location>
</feature>
<organism evidence="2">
    <name type="scientific">viral metagenome</name>
    <dbReference type="NCBI Taxonomy" id="1070528"/>
    <lineage>
        <taxon>unclassified sequences</taxon>
        <taxon>metagenomes</taxon>
        <taxon>organismal metagenomes</taxon>
    </lineage>
</organism>
<sequence>MEQSCETDKYVYPSTWDRIFCCICSGIKERLIKLNCCGKYVHKSCFINSSIIRRDNIINSKDTPDTTKFSEIDICHYCQDSCDRGQFPDIPTSEGIQIKNKNRNLEVLLPTCWIIILLLMFGNALGDNILLGTHKNKGIELYKHKFIDNCELNYTGIYNTSNDIHDYCHNSFLNENEWTLGVVPTTSITGFMIIIIGLYLLSTTDETSIMYSFADQYIIIEFLPICDTSFYDTVKDYRTSIEKCTKIYKSNCKKLIIPFIILIWQLIYLFLILGYNLWYIPSHTSPDTTVEEAHKLTFYYIPILCFFNVFWFVIICVITIPIIFGIICLILLCVECCTKMCVGCANCCIECVNCCVEERNKVKNNISLGDSNIKLYSIDIDNSLKKSSIV</sequence>
<accession>A0A6C0E685</accession>
<keyword evidence="1" id="KW-1133">Transmembrane helix</keyword>
<evidence type="ECO:0000256" key="1">
    <source>
        <dbReference type="SAM" id="Phobius"/>
    </source>
</evidence>
<keyword evidence="1" id="KW-0472">Membrane</keyword>
<feature type="transmembrane region" description="Helical" evidence="1">
    <location>
        <begin position="178"/>
        <end position="201"/>
    </location>
</feature>
<dbReference type="EMBL" id="MN739747">
    <property type="protein sequence ID" value="QHT24687.1"/>
    <property type="molecule type" value="Genomic_DNA"/>
</dbReference>
<dbReference type="AlphaFoldDB" id="A0A6C0E685"/>
<keyword evidence="1" id="KW-0812">Transmembrane</keyword>
<feature type="transmembrane region" description="Helical" evidence="1">
    <location>
        <begin position="107"/>
        <end position="126"/>
    </location>
</feature>
<reference evidence="2" key="1">
    <citation type="journal article" date="2020" name="Nature">
        <title>Giant virus diversity and host interactions through global metagenomics.</title>
        <authorList>
            <person name="Schulz F."/>
            <person name="Roux S."/>
            <person name="Paez-Espino D."/>
            <person name="Jungbluth S."/>
            <person name="Walsh D.A."/>
            <person name="Denef V.J."/>
            <person name="McMahon K.D."/>
            <person name="Konstantinidis K.T."/>
            <person name="Eloe-Fadrosh E.A."/>
            <person name="Kyrpides N.C."/>
            <person name="Woyke T."/>
        </authorList>
    </citation>
    <scope>NUCLEOTIDE SEQUENCE</scope>
    <source>
        <strain evidence="2">GVMAG-M-3300023179-150</strain>
    </source>
</reference>
<protein>
    <submittedName>
        <fullName evidence="2">Uncharacterized protein</fullName>
    </submittedName>
</protein>
<evidence type="ECO:0000313" key="2">
    <source>
        <dbReference type="EMBL" id="QHT24687.1"/>
    </source>
</evidence>
<proteinExistence type="predicted"/>
<feature type="transmembrane region" description="Helical" evidence="1">
    <location>
        <begin position="299"/>
        <end position="332"/>
    </location>
</feature>